<dbReference type="RefSeq" id="WP_068910355.1">
    <property type="nucleotide sequence ID" value="NZ_LXEW01000054.1"/>
</dbReference>
<gene>
    <name evidence="1" type="ORF">M998_3821</name>
</gene>
<evidence type="ECO:0000313" key="1">
    <source>
        <dbReference type="EMBL" id="OAT46733.1"/>
    </source>
</evidence>
<dbReference type="AlphaFoldDB" id="A0A1B7JFM0"/>
<proteinExistence type="predicted"/>
<dbReference type="PATRIC" id="fig|1354272.4.peg.3910"/>
<accession>A0A1B7JFM0</accession>
<sequence>MIDKLFGLKIRNLDGSEFIFNEHTAPATNLWTRYVKRSDGLSPDGGWLSYKWTCPYEIPEGYGFQVVSLNSAEVTFRQSGDRRYVSGVADKIAYSSNNRKVTVNGLADYDLNYVKIIAFPTIESQKNASRFGLKIKGSSIFLENTPQLGYAYATHKAKVYIKEGFDIGATFPGLTIENAVFFFYTDDNKSFIRLEASNVMSWETLKWWRYVSRNKNSTDITAYSAAWYWVIAFTNMKPEQLDTPGFGLKIRNLEGKVTFNSQLGVMTRPITLPGNQIPVGSGINIESIRRPMYTPTRVGEVFSSNGGLGWWRDLNICNLGESQIGLYQTSTSQQRGYHGDYTVARTAIPAIFLDAADYFPFP</sequence>
<protein>
    <submittedName>
        <fullName evidence="1">Uncharacterized protein</fullName>
    </submittedName>
</protein>
<reference evidence="1 2" key="1">
    <citation type="submission" date="2016-04" db="EMBL/GenBank/DDBJ databases">
        <title>ATOL: Assembling a taxonomically balanced genome-scale reconstruction of the evolutionary history of the Enterobacteriaceae.</title>
        <authorList>
            <person name="Plunkett G.III."/>
            <person name="Neeno-Eckwall E.C."/>
            <person name="Glasner J.D."/>
            <person name="Perna N.T."/>
        </authorList>
    </citation>
    <scope>NUCLEOTIDE SEQUENCE [LARGE SCALE GENOMIC DNA]</scope>
    <source>
        <strain evidence="1 2">ATCC 35613</strain>
    </source>
</reference>
<dbReference type="Proteomes" id="UP000078224">
    <property type="component" value="Unassembled WGS sequence"/>
</dbReference>
<name>A0A1B7JFM0_9GAMM</name>
<dbReference type="OrthoDB" id="6440730at2"/>
<organism evidence="1 2">
    <name type="scientific">Providencia heimbachae ATCC 35613</name>
    <dbReference type="NCBI Taxonomy" id="1354272"/>
    <lineage>
        <taxon>Bacteria</taxon>
        <taxon>Pseudomonadati</taxon>
        <taxon>Pseudomonadota</taxon>
        <taxon>Gammaproteobacteria</taxon>
        <taxon>Enterobacterales</taxon>
        <taxon>Morganellaceae</taxon>
        <taxon>Providencia</taxon>
    </lineage>
</organism>
<evidence type="ECO:0000313" key="2">
    <source>
        <dbReference type="Proteomes" id="UP000078224"/>
    </source>
</evidence>
<keyword evidence="2" id="KW-1185">Reference proteome</keyword>
<comment type="caution">
    <text evidence="1">The sequence shown here is derived from an EMBL/GenBank/DDBJ whole genome shotgun (WGS) entry which is preliminary data.</text>
</comment>
<dbReference type="EMBL" id="LXEW01000054">
    <property type="protein sequence ID" value="OAT46733.1"/>
    <property type="molecule type" value="Genomic_DNA"/>
</dbReference>